<reference evidence="2" key="1">
    <citation type="journal article" date="2011" name="Science">
        <title>The plant cell wall-decomposing machinery underlies the functional diversity of forest fungi.</title>
        <authorList>
            <person name="Eastwood D.C."/>
            <person name="Floudas D."/>
            <person name="Binder M."/>
            <person name="Majcherczyk A."/>
            <person name="Schneider P."/>
            <person name="Aerts A."/>
            <person name="Asiegbu F.O."/>
            <person name="Baker S.E."/>
            <person name="Barry K."/>
            <person name="Bendiksby M."/>
            <person name="Blumentritt M."/>
            <person name="Coutinho P.M."/>
            <person name="Cullen D."/>
            <person name="de Vries R.P."/>
            <person name="Gathman A."/>
            <person name="Goodell B."/>
            <person name="Henrissat B."/>
            <person name="Ihrmark K."/>
            <person name="Kauserud H."/>
            <person name="Kohler A."/>
            <person name="LaButti K."/>
            <person name="Lapidus A."/>
            <person name="Lavin J.L."/>
            <person name="Lee Y.-H."/>
            <person name="Lindquist E."/>
            <person name="Lilly W."/>
            <person name="Lucas S."/>
            <person name="Morin E."/>
            <person name="Murat C."/>
            <person name="Oguiza J.A."/>
            <person name="Park J."/>
            <person name="Pisabarro A.G."/>
            <person name="Riley R."/>
            <person name="Rosling A."/>
            <person name="Salamov A."/>
            <person name="Schmidt O."/>
            <person name="Schmutz J."/>
            <person name="Skrede I."/>
            <person name="Stenlid J."/>
            <person name="Wiebenga A."/>
            <person name="Xie X."/>
            <person name="Kuees U."/>
            <person name="Hibbett D.S."/>
            <person name="Hoffmeister D."/>
            <person name="Hoegberg N."/>
            <person name="Martin F."/>
            <person name="Grigoriev I.V."/>
            <person name="Watkinson S.C."/>
        </authorList>
    </citation>
    <scope>NUCLEOTIDE SEQUENCE [LARGE SCALE GENOMIC DNA]</scope>
    <source>
        <strain evidence="2">strain S7.3</strain>
    </source>
</reference>
<evidence type="ECO:0000313" key="1">
    <source>
        <dbReference type="EMBL" id="EGO03791.1"/>
    </source>
</evidence>
<accession>F8PJW9</accession>
<dbReference type="HOGENOM" id="CLU_2549338_0_0_1"/>
<dbReference type="InParanoid" id="F8PJW9"/>
<dbReference type="EMBL" id="GL945475">
    <property type="protein sequence ID" value="EGO03791.1"/>
    <property type="molecule type" value="Genomic_DNA"/>
</dbReference>
<dbReference type="AlphaFoldDB" id="F8PJW9"/>
<keyword evidence="2" id="KW-1185">Reference proteome</keyword>
<dbReference type="Proteomes" id="UP000008063">
    <property type="component" value="Unassembled WGS sequence"/>
</dbReference>
<feature type="non-terminal residue" evidence="1">
    <location>
        <position position="83"/>
    </location>
</feature>
<gene>
    <name evidence="1" type="ORF">SERLA73DRAFT_130296</name>
</gene>
<evidence type="ECO:0000313" key="2">
    <source>
        <dbReference type="Proteomes" id="UP000008063"/>
    </source>
</evidence>
<name>F8PJW9_SERL3</name>
<proteinExistence type="predicted"/>
<sequence length="83" mass="8975">MATKFGRNIISQLVGLSGGVCAFQQKVTCIRQGNSKYTFIGPDGRKYKRTSLERGDGSNIPVACFHNGSLGIFGEHILDTVVL</sequence>
<protein>
    <submittedName>
        <fullName evidence="1">Uncharacterized protein</fullName>
    </submittedName>
</protein>
<organism evidence="2">
    <name type="scientific">Serpula lacrymans var. lacrymans (strain S7.3)</name>
    <name type="common">Dry rot fungus</name>
    <dbReference type="NCBI Taxonomy" id="936435"/>
    <lineage>
        <taxon>Eukaryota</taxon>
        <taxon>Fungi</taxon>
        <taxon>Dikarya</taxon>
        <taxon>Basidiomycota</taxon>
        <taxon>Agaricomycotina</taxon>
        <taxon>Agaricomycetes</taxon>
        <taxon>Agaricomycetidae</taxon>
        <taxon>Boletales</taxon>
        <taxon>Coniophorineae</taxon>
        <taxon>Serpulaceae</taxon>
        <taxon>Serpula</taxon>
    </lineage>
</organism>